<dbReference type="InterPro" id="IPR011989">
    <property type="entry name" value="ARM-like"/>
</dbReference>
<organism evidence="1 2">
    <name type="scientific">Neobacillus novalis</name>
    <dbReference type="NCBI Taxonomy" id="220687"/>
    <lineage>
        <taxon>Bacteria</taxon>
        <taxon>Bacillati</taxon>
        <taxon>Bacillota</taxon>
        <taxon>Bacilli</taxon>
        <taxon>Bacillales</taxon>
        <taxon>Bacillaceae</taxon>
        <taxon>Neobacillus</taxon>
    </lineage>
</organism>
<dbReference type="RefSeq" id="WP_066089582.1">
    <property type="nucleotide sequence ID" value="NZ_CP126114.1"/>
</dbReference>
<accession>A0AA95MM17</accession>
<evidence type="ECO:0000313" key="1">
    <source>
        <dbReference type="EMBL" id="WHY84548.1"/>
    </source>
</evidence>
<keyword evidence="2" id="KW-1185">Reference proteome</keyword>
<proteinExistence type="predicted"/>
<dbReference type="KEGG" id="nnv:QNH39_18035"/>
<sequence>MNNQERELIENLMFKSITQEKFLKSFNVEIELMPKYINELLHVAYIEKNADDVELLLYVGFVFKLFSKDFVGDLCEILEESWHNQHENIARILQSIESPEAIESLYKAALTRFEYLDYDEAFALAVKCIWALWAINTPESHKKLELLSRVDNEIIRKCAQERLANINS</sequence>
<protein>
    <recommendedName>
        <fullName evidence="3">HEAT repeat domain-containing protein</fullName>
    </recommendedName>
</protein>
<dbReference type="Proteomes" id="UP001178288">
    <property type="component" value="Chromosome"/>
</dbReference>
<reference evidence="1" key="1">
    <citation type="submission" date="2023-05" db="EMBL/GenBank/DDBJ databases">
        <title>Comparative genomics of Bacillaceae isolates and their secondary metabolite potential.</title>
        <authorList>
            <person name="Song L."/>
            <person name="Nielsen L.J."/>
            <person name="Mohite O."/>
            <person name="Xu X."/>
            <person name="Weber T."/>
            <person name="Kovacs A.T."/>
        </authorList>
    </citation>
    <scope>NUCLEOTIDE SEQUENCE</scope>
    <source>
        <strain evidence="1">XLM17</strain>
    </source>
</reference>
<name>A0AA95MM17_9BACI</name>
<gene>
    <name evidence="1" type="ORF">QNH39_18035</name>
</gene>
<evidence type="ECO:0008006" key="3">
    <source>
        <dbReference type="Google" id="ProtNLM"/>
    </source>
</evidence>
<dbReference type="EMBL" id="CP126114">
    <property type="protein sequence ID" value="WHY84548.1"/>
    <property type="molecule type" value="Genomic_DNA"/>
</dbReference>
<dbReference type="Gene3D" id="1.25.10.10">
    <property type="entry name" value="Leucine-rich Repeat Variant"/>
    <property type="match status" value="1"/>
</dbReference>
<dbReference type="AlphaFoldDB" id="A0AA95MM17"/>
<evidence type="ECO:0000313" key="2">
    <source>
        <dbReference type="Proteomes" id="UP001178288"/>
    </source>
</evidence>